<dbReference type="PANTHER" id="PTHR44943">
    <property type="entry name" value="CELLULOSE SYNTHASE OPERON PROTEIN C"/>
    <property type="match status" value="1"/>
</dbReference>
<dbReference type="PROSITE" id="PS50005">
    <property type="entry name" value="TPR"/>
    <property type="match status" value="3"/>
</dbReference>
<evidence type="ECO:0000256" key="1">
    <source>
        <dbReference type="ARBA" id="ARBA00022737"/>
    </source>
</evidence>
<dbReference type="InterPro" id="IPR051685">
    <property type="entry name" value="Ycf3/AcsC/BcsC/TPR_MFPF"/>
</dbReference>
<sequence length="330" mass="38958">MDQSAKITLKCQINDHNDSINAICYNQYCNEFRFNCFKCSKQGIHRNHMEDVEQISSLSEFVENMNKYFRDFKGRYTSIIQGLVKSSEELMKGMEEKYYLPKERIMILNLQQLNDYLNSAIQFDEYKQSIIPIITDMTKKMEHQFSNLKEQLKLYENTYFINDIKYSQDIFQKGYNLYCRGEFQDSIEQLNISIQLDPSNFQALWCKGACLRFLEQYKDALVCFDQAIEINPKHVNSLSNKGACLRILEKYEESLSCLNQALQFEPYNSFSLQTKGILLFYSLGQLLEDQGNYDEALIYYQKSLKFKPVDQYVKKLIENCEQICAQKLKL</sequence>
<evidence type="ECO:0008006" key="6">
    <source>
        <dbReference type="Google" id="ProtNLM"/>
    </source>
</evidence>
<feature type="repeat" description="TPR" evidence="3">
    <location>
        <begin position="235"/>
        <end position="268"/>
    </location>
</feature>
<evidence type="ECO:0000313" key="5">
    <source>
        <dbReference type="Proteomes" id="UP000683925"/>
    </source>
</evidence>
<dbReference type="AlphaFoldDB" id="A0A8S1X796"/>
<organism evidence="4 5">
    <name type="scientific">Paramecium octaurelia</name>
    <dbReference type="NCBI Taxonomy" id="43137"/>
    <lineage>
        <taxon>Eukaryota</taxon>
        <taxon>Sar</taxon>
        <taxon>Alveolata</taxon>
        <taxon>Ciliophora</taxon>
        <taxon>Intramacronucleata</taxon>
        <taxon>Oligohymenophorea</taxon>
        <taxon>Peniculida</taxon>
        <taxon>Parameciidae</taxon>
        <taxon>Paramecium</taxon>
    </lineage>
</organism>
<accession>A0A8S1X796</accession>
<dbReference type="SMART" id="SM00028">
    <property type="entry name" value="TPR"/>
    <property type="match status" value="4"/>
</dbReference>
<keyword evidence="5" id="KW-1185">Reference proteome</keyword>
<reference evidence="4" key="1">
    <citation type="submission" date="2021-01" db="EMBL/GenBank/DDBJ databases">
        <authorList>
            <consortium name="Genoscope - CEA"/>
            <person name="William W."/>
        </authorList>
    </citation>
    <scope>NUCLEOTIDE SEQUENCE</scope>
</reference>
<name>A0A8S1X796_PAROT</name>
<dbReference type="Pfam" id="PF00515">
    <property type="entry name" value="TPR_1"/>
    <property type="match status" value="1"/>
</dbReference>
<dbReference type="Pfam" id="PF13424">
    <property type="entry name" value="TPR_12"/>
    <property type="match status" value="1"/>
</dbReference>
<dbReference type="PROSITE" id="PS50293">
    <property type="entry name" value="TPR_REGION"/>
    <property type="match status" value="1"/>
</dbReference>
<dbReference type="OMA" id="QINDHND"/>
<proteinExistence type="predicted"/>
<dbReference type="PANTHER" id="PTHR44943:SF4">
    <property type="entry name" value="TPR REPEAT-CONTAINING PROTEIN MJ0798"/>
    <property type="match status" value="1"/>
</dbReference>
<evidence type="ECO:0000256" key="2">
    <source>
        <dbReference type="ARBA" id="ARBA00022803"/>
    </source>
</evidence>
<dbReference type="EMBL" id="CAJJDP010000112">
    <property type="protein sequence ID" value="CAD8196822.1"/>
    <property type="molecule type" value="Genomic_DNA"/>
</dbReference>
<feature type="repeat" description="TPR" evidence="3">
    <location>
        <begin position="277"/>
        <end position="310"/>
    </location>
</feature>
<dbReference type="OrthoDB" id="29013at2759"/>
<keyword evidence="1" id="KW-0677">Repeat</keyword>
<evidence type="ECO:0000313" key="4">
    <source>
        <dbReference type="EMBL" id="CAD8196822.1"/>
    </source>
</evidence>
<comment type="caution">
    <text evidence="4">The sequence shown here is derived from an EMBL/GenBank/DDBJ whole genome shotgun (WGS) entry which is preliminary data.</text>
</comment>
<protein>
    <recommendedName>
        <fullName evidence="6">Tetratricopeptide repeat protein</fullName>
    </recommendedName>
</protein>
<dbReference type="InterPro" id="IPR019734">
    <property type="entry name" value="TPR_rpt"/>
</dbReference>
<feature type="repeat" description="TPR" evidence="3">
    <location>
        <begin position="201"/>
        <end position="234"/>
    </location>
</feature>
<keyword evidence="2 3" id="KW-0802">TPR repeat</keyword>
<evidence type="ECO:0000256" key="3">
    <source>
        <dbReference type="PROSITE-ProRule" id="PRU00339"/>
    </source>
</evidence>
<gene>
    <name evidence="4" type="ORF">POCTA_138.1.T1120198</name>
</gene>
<dbReference type="Proteomes" id="UP000683925">
    <property type="component" value="Unassembled WGS sequence"/>
</dbReference>